<accession>A0A1B8G778</accession>
<feature type="compositionally biased region" description="Gly residues" evidence="4">
    <location>
        <begin position="1032"/>
        <end position="1044"/>
    </location>
</feature>
<dbReference type="InterPro" id="IPR000195">
    <property type="entry name" value="Rab-GAP-TBC_dom"/>
</dbReference>
<feature type="compositionally biased region" description="Basic and acidic residues" evidence="4">
    <location>
        <begin position="152"/>
        <end position="164"/>
    </location>
</feature>
<dbReference type="Pfam" id="PF00566">
    <property type="entry name" value="RabGAP-TBC"/>
    <property type="match status" value="1"/>
</dbReference>
<feature type="compositionally biased region" description="Acidic residues" evidence="4">
    <location>
        <begin position="61"/>
        <end position="86"/>
    </location>
</feature>
<feature type="region of interest" description="Disordered" evidence="4">
    <location>
        <begin position="1028"/>
        <end position="1090"/>
    </location>
</feature>
<feature type="compositionally biased region" description="Low complexity" evidence="4">
    <location>
        <begin position="582"/>
        <end position="600"/>
    </location>
</feature>
<dbReference type="EMBL" id="KV460282">
    <property type="protein sequence ID" value="OBT91689.2"/>
    <property type="molecule type" value="Genomic_DNA"/>
</dbReference>
<dbReference type="FunFam" id="1.10.8.270:FF:000001">
    <property type="entry name" value="TBC1 domain family member 1"/>
    <property type="match status" value="1"/>
</dbReference>
<dbReference type="GO" id="GO:0031267">
    <property type="term" value="F:small GTPase binding"/>
    <property type="evidence" value="ECO:0007669"/>
    <property type="project" value="TreeGrafter"/>
</dbReference>
<dbReference type="PANTHER" id="PTHR47219:SF9">
    <property type="entry name" value="GTPASE ACTIVATING PROTEIN AND CENTROSOME-ASSOCIATED, ISOFORM B"/>
    <property type="match status" value="1"/>
</dbReference>
<evidence type="ECO:0000259" key="5">
    <source>
        <dbReference type="PROSITE" id="PS50086"/>
    </source>
</evidence>
<dbReference type="RefSeq" id="XP_059319246.1">
    <property type="nucleotide sequence ID" value="XM_059464138.1"/>
</dbReference>
<evidence type="ECO:0000256" key="4">
    <source>
        <dbReference type="SAM" id="MobiDB-lite"/>
    </source>
</evidence>
<feature type="compositionally biased region" description="Basic and acidic residues" evidence="4">
    <location>
        <begin position="120"/>
        <end position="143"/>
    </location>
</feature>
<evidence type="ECO:0000256" key="3">
    <source>
        <dbReference type="SAM" id="Coils"/>
    </source>
</evidence>
<evidence type="ECO:0000256" key="2">
    <source>
        <dbReference type="ARBA" id="ARBA00023054"/>
    </source>
</evidence>
<dbReference type="PANTHER" id="PTHR47219">
    <property type="entry name" value="RAB GTPASE-ACTIVATING PROTEIN 1-LIKE"/>
    <property type="match status" value="1"/>
</dbReference>
<feature type="compositionally biased region" description="Acidic residues" evidence="4">
    <location>
        <begin position="688"/>
        <end position="703"/>
    </location>
</feature>
<evidence type="ECO:0000256" key="1">
    <source>
        <dbReference type="ARBA" id="ARBA00022468"/>
    </source>
</evidence>
<dbReference type="InterPro" id="IPR050302">
    <property type="entry name" value="Rab_GAP_TBC_domain"/>
</dbReference>
<feature type="compositionally biased region" description="Basic and acidic residues" evidence="4">
    <location>
        <begin position="705"/>
        <end position="727"/>
    </location>
</feature>
<gene>
    <name evidence="6" type="ORF">VE01_10247</name>
</gene>
<proteinExistence type="predicted"/>
<dbReference type="GO" id="GO:0005096">
    <property type="term" value="F:GTPase activator activity"/>
    <property type="evidence" value="ECO:0007669"/>
    <property type="project" value="UniProtKB-KW"/>
</dbReference>
<reference evidence="7" key="2">
    <citation type="journal article" date="2018" name="Nat. Commun.">
        <title>Extreme sensitivity to ultraviolet light in the fungal pathogen causing white-nose syndrome of bats.</title>
        <authorList>
            <person name="Palmer J.M."/>
            <person name="Drees K.P."/>
            <person name="Foster J.T."/>
            <person name="Lindner D.L."/>
        </authorList>
    </citation>
    <scope>NUCLEOTIDE SEQUENCE [LARGE SCALE GENOMIC DNA]</scope>
    <source>
        <strain evidence="7">UAMH 10579</strain>
    </source>
</reference>
<dbReference type="GeneID" id="28843633"/>
<evidence type="ECO:0000313" key="6">
    <source>
        <dbReference type="EMBL" id="OBT91689.2"/>
    </source>
</evidence>
<dbReference type="Gene3D" id="1.10.472.80">
    <property type="entry name" value="Ypt/Rab-GAP domain of gyp1p, domain 3"/>
    <property type="match status" value="1"/>
</dbReference>
<dbReference type="Gene3D" id="1.10.10.750">
    <property type="entry name" value="Ypt/Rab-GAP domain of gyp1p, domain 1"/>
    <property type="match status" value="1"/>
</dbReference>
<dbReference type="SMART" id="SM00164">
    <property type="entry name" value="TBC"/>
    <property type="match status" value="1"/>
</dbReference>
<dbReference type="FunFam" id="1.10.10.750:FF:000003">
    <property type="entry name" value="GTPase activating protein (Evi5)"/>
    <property type="match status" value="1"/>
</dbReference>
<feature type="region of interest" description="Disordered" evidence="4">
    <location>
        <begin position="573"/>
        <end position="612"/>
    </location>
</feature>
<dbReference type="InterPro" id="IPR035969">
    <property type="entry name" value="Rab-GAP_TBC_sf"/>
</dbReference>
<dbReference type="AlphaFoldDB" id="A0A1B8G778"/>
<dbReference type="STRING" id="342668.A0A1B8G778"/>
<dbReference type="PROSITE" id="PS50086">
    <property type="entry name" value="TBC_RABGAP"/>
    <property type="match status" value="1"/>
</dbReference>
<protein>
    <recommendedName>
        <fullName evidence="5">Rab-GAP TBC domain-containing protein</fullName>
    </recommendedName>
</protein>
<feature type="coiled-coil region" evidence="3">
    <location>
        <begin position="632"/>
        <end position="666"/>
    </location>
</feature>
<name>A0A1B8G778_9PEZI</name>
<feature type="region of interest" description="Disordered" evidence="4">
    <location>
        <begin position="888"/>
        <end position="991"/>
    </location>
</feature>
<reference evidence="6 7" key="1">
    <citation type="submission" date="2016-03" db="EMBL/GenBank/DDBJ databases">
        <title>Comparative genomics of Pseudogymnoascus destructans, the fungus causing white-nose syndrome of bats.</title>
        <authorList>
            <person name="Palmer J.M."/>
            <person name="Drees K.P."/>
            <person name="Foster J.T."/>
            <person name="Lindner D.L."/>
        </authorList>
    </citation>
    <scope>NUCLEOTIDE SEQUENCE [LARGE SCALE GENOMIC DNA]</scope>
    <source>
        <strain evidence="6 7">UAMH 10579</strain>
    </source>
</reference>
<feature type="region of interest" description="Disordered" evidence="4">
    <location>
        <begin position="684"/>
        <end position="780"/>
    </location>
</feature>
<keyword evidence="1" id="KW-0343">GTPase activation</keyword>
<feature type="compositionally biased region" description="Low complexity" evidence="4">
    <location>
        <begin position="971"/>
        <end position="985"/>
    </location>
</feature>
<feature type="compositionally biased region" description="Low complexity" evidence="4">
    <location>
        <begin position="728"/>
        <end position="756"/>
    </location>
</feature>
<dbReference type="SUPFAM" id="SSF47923">
    <property type="entry name" value="Ypt/Rab-GAP domain of gyp1p"/>
    <property type="match status" value="2"/>
</dbReference>
<feature type="domain" description="Rab-GAP TBC" evidence="5">
    <location>
        <begin position="264"/>
        <end position="448"/>
    </location>
</feature>
<keyword evidence="2 3" id="KW-0175">Coiled coil</keyword>
<feature type="compositionally biased region" description="Acidic residues" evidence="4">
    <location>
        <begin position="103"/>
        <end position="117"/>
    </location>
</feature>
<keyword evidence="7" id="KW-1185">Reference proteome</keyword>
<dbReference type="FunFam" id="1.10.472.80:FF:000027">
    <property type="entry name" value="GTPase activating protein (Evi5)"/>
    <property type="match status" value="1"/>
</dbReference>
<evidence type="ECO:0000313" key="7">
    <source>
        <dbReference type="Proteomes" id="UP000091956"/>
    </source>
</evidence>
<sequence length="1090" mass="117417">MDELGELPSDVAMKKKETVLRDSMVTVRLSEPEPALGGSDVSGTASGTAAVSPEIGGKNEVDDESGDKDEDKDSEDEDDEEEEEEEDKTKTTATEQIARGIIPEEEDSDDTDADTVYETEIARMEVPGAKDKEARRRSDKSDSETESVNWEVLERTEEQEPRDQDTEDSTALLLARLEQENNLLATNPKSGLARAQAEQRMQRRPPSMQQLKQMVNAPSPPALRYSLLPAPAMTDLEFYAAVVQDYKRTAQRLPTLLSKKIRAGIPPPLRGVVWQSMSGARDLALEEEYERLCGGSSPYEGIIGKDLGRSFPGVEMFRDPNGEGQRMLGKVLRCFSLYDPKIGYCQGLGFLVGPLLMHMGDTQAFCILVRLMENYDLRSCYLPDLSGLHVRIFQFGELLKRHLPALAAHLDHLQIEPAYVSQWFLSFFAVTCPLPMLFRIYDVIFAEGASETMMRVALAVMRKNEERITACAEFEDVMQLLLSRGLWDCYRMDADAFVNDFVSLTGTITNDLLQSLERRYSESQESGKAPAHSADIVSAGSRFLGRMWNSSSKSMTLNPATLAPYRRAGSFLRKSTSKQSMSTLGSGEGSTDSSTTEATSRGSSQSDGASVRVPSTVLSAAVGSQKALASSNKSLNGQIEDLLLALSEMQREQAMLATRLQREREEREEDRVAVRLLLDVLKKNGMEAEGEETEGESPEDTTTEDGGKESEEGTEGSKHDSPMEHTEASSSVGATSSTTELSPTETEESTSTQPSSTLPPPESSPQDSDEQSPGGTPAHISLAIAAASGPAPSTPSIPALLATLSHRFSTPSNRDSAVLQSKAQLRADLAHAKGQLGMEVSKNQDLARRLLDCEREVSKLGEQVREGHAHVRQGQAERGRLEKVVAELRSRQPSASSNNNDNDDGERSDWSRRASAHSSNGLRELKLGRQKSTRTPASGPGGFAKRSSSLYTSMLAGEEEEVPPVPLSPGAGSLHAPSLAPSLSGQSGGGGADNDALILELVQAKTAEATARQEAEEARGKLEALRRMISGNGNGGGGNGGGGSPLERQVSQGARSGGGTPPAATAAATGGGFWGWGKRSASLAGLPGEK</sequence>
<dbReference type="Proteomes" id="UP000091956">
    <property type="component" value="Unassembled WGS sequence"/>
</dbReference>
<dbReference type="Gene3D" id="1.10.8.270">
    <property type="entry name" value="putative rabgap domain of human tbc1 domain family member 14 like domains"/>
    <property type="match status" value="1"/>
</dbReference>
<organism evidence="6 7">
    <name type="scientific">Pseudogymnoascus verrucosus</name>
    <dbReference type="NCBI Taxonomy" id="342668"/>
    <lineage>
        <taxon>Eukaryota</taxon>
        <taxon>Fungi</taxon>
        <taxon>Dikarya</taxon>
        <taxon>Ascomycota</taxon>
        <taxon>Pezizomycotina</taxon>
        <taxon>Leotiomycetes</taxon>
        <taxon>Thelebolales</taxon>
        <taxon>Thelebolaceae</taxon>
        <taxon>Pseudogymnoascus</taxon>
    </lineage>
</organism>
<feature type="region of interest" description="Disordered" evidence="4">
    <location>
        <begin position="1"/>
        <end position="168"/>
    </location>
</feature>